<protein>
    <submittedName>
        <fullName evidence="2">DUF1294 domain-containing protein</fullName>
    </submittedName>
</protein>
<evidence type="ECO:0000313" key="3">
    <source>
        <dbReference type="Proteomes" id="UP000824123"/>
    </source>
</evidence>
<organism evidence="2 3">
    <name type="scientific">Candidatus Fimadaptatus faecigallinarum</name>
    <dbReference type="NCBI Taxonomy" id="2840814"/>
    <lineage>
        <taxon>Bacteria</taxon>
        <taxon>Bacillati</taxon>
        <taxon>Bacillota</taxon>
        <taxon>Clostridia</taxon>
        <taxon>Eubacteriales</taxon>
        <taxon>Candidatus Fimadaptatus</taxon>
    </lineage>
</organism>
<dbReference type="Pfam" id="PF06961">
    <property type="entry name" value="DUF1294"/>
    <property type="match status" value="1"/>
</dbReference>
<accession>A0A9D1LSN7</accession>
<keyword evidence="1" id="KW-1133">Transmembrane helix</keyword>
<dbReference type="EMBL" id="DVNK01000051">
    <property type="protein sequence ID" value="HIU47250.1"/>
    <property type="molecule type" value="Genomic_DNA"/>
</dbReference>
<dbReference type="AlphaFoldDB" id="A0A9D1LSN7"/>
<dbReference type="Proteomes" id="UP000824123">
    <property type="component" value="Unassembled WGS sequence"/>
</dbReference>
<reference evidence="2" key="1">
    <citation type="submission" date="2020-10" db="EMBL/GenBank/DDBJ databases">
        <authorList>
            <person name="Gilroy R."/>
        </authorList>
    </citation>
    <scope>NUCLEOTIDE SEQUENCE</scope>
    <source>
        <strain evidence="2">ChiSxjej2B14-8506</strain>
    </source>
</reference>
<dbReference type="InterPro" id="IPR010718">
    <property type="entry name" value="DUF1294"/>
</dbReference>
<feature type="transmembrane region" description="Helical" evidence="1">
    <location>
        <begin position="70"/>
        <end position="90"/>
    </location>
</feature>
<name>A0A9D1LSN7_9FIRM</name>
<keyword evidence="1" id="KW-0472">Membrane</keyword>
<comment type="caution">
    <text evidence="2">The sequence shown here is derived from an EMBL/GenBank/DDBJ whole genome shotgun (WGS) entry which is preliminary data.</text>
</comment>
<evidence type="ECO:0000256" key="1">
    <source>
        <dbReference type="SAM" id="Phobius"/>
    </source>
</evidence>
<keyword evidence="1" id="KW-0812">Transmembrane</keyword>
<gene>
    <name evidence="2" type="ORF">IAC59_08320</name>
</gene>
<evidence type="ECO:0000313" key="2">
    <source>
        <dbReference type="EMBL" id="HIU47250.1"/>
    </source>
</evidence>
<reference evidence="2" key="2">
    <citation type="journal article" date="2021" name="PeerJ">
        <title>Extensive microbial diversity within the chicken gut microbiome revealed by metagenomics and culture.</title>
        <authorList>
            <person name="Gilroy R."/>
            <person name="Ravi A."/>
            <person name="Getino M."/>
            <person name="Pursley I."/>
            <person name="Horton D.L."/>
            <person name="Alikhan N.F."/>
            <person name="Baker D."/>
            <person name="Gharbi K."/>
            <person name="Hall N."/>
            <person name="Watson M."/>
            <person name="Adriaenssens E.M."/>
            <person name="Foster-Nyarko E."/>
            <person name="Jarju S."/>
            <person name="Secka A."/>
            <person name="Antonio M."/>
            <person name="Oren A."/>
            <person name="Chaudhuri R.R."/>
            <person name="La Ragione R."/>
            <person name="Hildebrand F."/>
            <person name="Pallen M.J."/>
        </authorList>
    </citation>
    <scope>NUCLEOTIDE SEQUENCE</scope>
    <source>
        <strain evidence="2">ChiSxjej2B14-8506</strain>
    </source>
</reference>
<proteinExistence type="predicted"/>
<sequence length="91" mass="10349">MLAVLPFVIIGLNVGAFALMGIDKRRARRNQWRISERTLWLSALPFAAPGAYAGMRAFHHKTRHRAFRFGMPALALVQLALMAWLSYIVLR</sequence>
<feature type="transmembrane region" description="Helical" evidence="1">
    <location>
        <begin position="40"/>
        <end position="58"/>
    </location>
</feature>